<dbReference type="EMBL" id="UGVI01000001">
    <property type="protein sequence ID" value="SUE15831.1"/>
    <property type="molecule type" value="Genomic_DNA"/>
</dbReference>
<feature type="transmembrane region" description="Helical" evidence="1">
    <location>
        <begin position="151"/>
        <end position="170"/>
    </location>
</feature>
<evidence type="ECO:0000256" key="1">
    <source>
        <dbReference type="SAM" id="Phobius"/>
    </source>
</evidence>
<dbReference type="Pfam" id="PF03594">
    <property type="entry name" value="BenE"/>
    <property type="match status" value="1"/>
</dbReference>
<keyword evidence="1" id="KW-0472">Membrane</keyword>
<dbReference type="PANTHER" id="PTHR30199">
    <property type="entry name" value="MFS FAMILY TRANSPORTER, PREDICTED SUBSTRATE BENZOATE"/>
    <property type="match status" value="1"/>
</dbReference>
<evidence type="ECO:0000313" key="2">
    <source>
        <dbReference type="EMBL" id="SUE15831.1"/>
    </source>
</evidence>
<sequence length="416" mass="42840">MTAVDDRPTAETDLYERPVRPVVGPRGILRDLGPRYAANGLIGLIFSCTGPVAVILAAGAAGGLSAPQLASWIFGVFVLNGLLTIVMSIAYRQPLGFFWTIPGTVLVGGSLTHLSWAEVVGAFFVTAALVTVLGASGLVRRVMEALPMPIVMAMVAGVFLKFGIDLVAALGSDVAIAAPMVIVFLLLSSVAVLGKWMPPILGALLAGVCAVALSGRFSPSGTDSAVFAAPVFTAPQFTWSAILELVVPLAITVLVVQNGQGIAVLRSAGHNPPVNVSAIVCGLWSFPAACVGAVSTCLTGPTNALLVSSGERSRQYTAAITCGTLAIVFGLFAPLFVRWMIAAPASFVATLGGLAMLKALQGAFVAGFASKHTMGALVAFVVTASNITVWNIGAAFWGLVAGVAVSWLMERPDFSR</sequence>
<gene>
    <name evidence="2" type="primary">benE</name>
    <name evidence="2" type="ORF">NCTC13296_02695</name>
</gene>
<name>A0A379M0K9_9NOCA</name>
<feature type="transmembrane region" description="Helical" evidence="1">
    <location>
        <begin position="97"/>
        <end position="116"/>
    </location>
</feature>
<feature type="transmembrane region" description="Helical" evidence="1">
    <location>
        <begin position="276"/>
        <end position="296"/>
    </location>
</feature>
<keyword evidence="3" id="KW-1185">Reference proteome</keyword>
<keyword evidence="1" id="KW-0812">Transmembrane</keyword>
<dbReference type="Proteomes" id="UP000254569">
    <property type="component" value="Unassembled WGS sequence"/>
</dbReference>
<reference evidence="2 3" key="1">
    <citation type="submission" date="2018-06" db="EMBL/GenBank/DDBJ databases">
        <authorList>
            <consortium name="Pathogen Informatics"/>
            <person name="Doyle S."/>
        </authorList>
    </citation>
    <scope>NUCLEOTIDE SEQUENCE [LARGE SCALE GENOMIC DNA]</scope>
    <source>
        <strain evidence="2 3">NCTC13296</strain>
    </source>
</reference>
<feature type="transmembrane region" description="Helical" evidence="1">
    <location>
        <begin position="316"/>
        <end position="336"/>
    </location>
</feature>
<organism evidence="2 3">
    <name type="scientific">Rhodococcus gordoniae</name>
    <dbReference type="NCBI Taxonomy" id="223392"/>
    <lineage>
        <taxon>Bacteria</taxon>
        <taxon>Bacillati</taxon>
        <taxon>Actinomycetota</taxon>
        <taxon>Actinomycetes</taxon>
        <taxon>Mycobacteriales</taxon>
        <taxon>Nocardiaceae</taxon>
        <taxon>Rhodococcus</taxon>
    </lineage>
</organism>
<dbReference type="GO" id="GO:0042925">
    <property type="term" value="F:benzoate transmembrane transporter activity"/>
    <property type="evidence" value="ECO:0007669"/>
    <property type="project" value="InterPro"/>
</dbReference>
<feature type="transmembrane region" description="Helical" evidence="1">
    <location>
        <begin position="176"/>
        <end position="193"/>
    </location>
</feature>
<feature type="transmembrane region" description="Helical" evidence="1">
    <location>
        <begin position="69"/>
        <end position="90"/>
    </location>
</feature>
<dbReference type="PANTHER" id="PTHR30199:SF0">
    <property type="entry name" value="INNER MEMBRANE PROTEIN YDCO"/>
    <property type="match status" value="1"/>
</dbReference>
<protein>
    <submittedName>
        <fullName evidence="2">Benzoate membrane transport protein BenE</fullName>
    </submittedName>
</protein>
<evidence type="ECO:0000313" key="3">
    <source>
        <dbReference type="Proteomes" id="UP000254569"/>
    </source>
</evidence>
<feature type="transmembrane region" description="Helical" evidence="1">
    <location>
        <begin position="122"/>
        <end position="139"/>
    </location>
</feature>
<dbReference type="GO" id="GO:0005886">
    <property type="term" value="C:plasma membrane"/>
    <property type="evidence" value="ECO:0007669"/>
    <property type="project" value="TreeGrafter"/>
</dbReference>
<feature type="transmembrane region" description="Helical" evidence="1">
    <location>
        <begin position="36"/>
        <end position="57"/>
    </location>
</feature>
<dbReference type="InterPro" id="IPR004711">
    <property type="entry name" value="Benzoate_Transporter"/>
</dbReference>
<dbReference type="AlphaFoldDB" id="A0A379M0K9"/>
<feature type="transmembrane region" description="Helical" evidence="1">
    <location>
        <begin position="200"/>
        <end position="217"/>
    </location>
</feature>
<keyword evidence="1" id="KW-1133">Transmembrane helix</keyword>
<accession>A0A379M0K9</accession>
<feature type="transmembrane region" description="Helical" evidence="1">
    <location>
        <begin position="348"/>
        <end position="369"/>
    </location>
</feature>
<proteinExistence type="predicted"/>
<feature type="transmembrane region" description="Helical" evidence="1">
    <location>
        <begin position="237"/>
        <end position="256"/>
    </location>
</feature>
<feature type="transmembrane region" description="Helical" evidence="1">
    <location>
        <begin position="389"/>
        <end position="409"/>
    </location>
</feature>